<dbReference type="SUPFAM" id="SSF158622">
    <property type="entry name" value="YheA/YmcA-like"/>
    <property type="match status" value="1"/>
</dbReference>
<accession>A0AA37V1J7</accession>
<dbReference type="RefSeq" id="WP_284350791.1">
    <property type="nucleotide sequence ID" value="NZ_BRXS01000004.1"/>
</dbReference>
<dbReference type="AlphaFoldDB" id="A0AA37V1J7"/>
<evidence type="ECO:0008006" key="3">
    <source>
        <dbReference type="Google" id="ProtNLM"/>
    </source>
</evidence>
<protein>
    <recommendedName>
        <fullName evidence="3">YlbF family regulator</fullName>
    </recommendedName>
</protein>
<dbReference type="Gene3D" id="1.20.1500.10">
    <property type="entry name" value="YheA/YmcA-like"/>
    <property type="match status" value="1"/>
</dbReference>
<reference evidence="1" key="1">
    <citation type="submission" date="2022-08" db="EMBL/GenBank/DDBJ databases">
        <title>Draft genome sequencing of Roseisolibacter agri AW1220.</title>
        <authorList>
            <person name="Tobiishi Y."/>
            <person name="Tonouchi A."/>
        </authorList>
    </citation>
    <scope>NUCLEOTIDE SEQUENCE</scope>
    <source>
        <strain evidence="1">AW1220</strain>
    </source>
</reference>
<sequence>MLQDKATELGRLIGQSDEYKTVKRTSDALNGDREAVDVIRRLEGLRQEAQAMISRGENPTAEMEQQLDALLEQVQGNATYQRAIAAQDNFDKLMLRVNEWISEGIRKGAQSSIITLG</sequence>
<dbReference type="InterPro" id="IPR010368">
    <property type="entry name" value="Com_YlbF"/>
</dbReference>
<comment type="caution">
    <text evidence="1">The sequence shown here is derived from an EMBL/GenBank/DDBJ whole genome shotgun (WGS) entry which is preliminary data.</text>
</comment>
<dbReference type="EMBL" id="BRXS01000004">
    <property type="protein sequence ID" value="GLC26335.1"/>
    <property type="molecule type" value="Genomic_DNA"/>
</dbReference>
<gene>
    <name evidence="1" type="ORF">rosag_28480</name>
</gene>
<evidence type="ECO:0000313" key="2">
    <source>
        <dbReference type="Proteomes" id="UP001161325"/>
    </source>
</evidence>
<organism evidence="1 2">
    <name type="scientific">Roseisolibacter agri</name>
    <dbReference type="NCBI Taxonomy" id="2014610"/>
    <lineage>
        <taxon>Bacteria</taxon>
        <taxon>Pseudomonadati</taxon>
        <taxon>Gemmatimonadota</taxon>
        <taxon>Gemmatimonadia</taxon>
        <taxon>Gemmatimonadales</taxon>
        <taxon>Gemmatimonadaceae</taxon>
        <taxon>Roseisolibacter</taxon>
    </lineage>
</organism>
<evidence type="ECO:0000313" key="1">
    <source>
        <dbReference type="EMBL" id="GLC26335.1"/>
    </source>
</evidence>
<dbReference type="Proteomes" id="UP001161325">
    <property type="component" value="Unassembled WGS sequence"/>
</dbReference>
<dbReference type="InterPro" id="IPR023378">
    <property type="entry name" value="YheA/YmcA-like_dom_sf"/>
</dbReference>
<name>A0AA37V1J7_9BACT</name>
<dbReference type="Pfam" id="PF06133">
    <property type="entry name" value="Com_YlbF"/>
    <property type="match status" value="1"/>
</dbReference>
<keyword evidence="2" id="KW-1185">Reference proteome</keyword>
<proteinExistence type="predicted"/>